<evidence type="ECO:0000313" key="2">
    <source>
        <dbReference type="Proteomes" id="UP001055101"/>
    </source>
</evidence>
<comment type="caution">
    <text evidence="1">The sequence shown here is derived from an EMBL/GenBank/DDBJ whole genome shotgun (WGS) entry which is preliminary data.</text>
</comment>
<evidence type="ECO:0000313" key="1">
    <source>
        <dbReference type="EMBL" id="GJE54874.1"/>
    </source>
</evidence>
<reference evidence="1" key="1">
    <citation type="journal article" date="2021" name="Front. Microbiol.">
        <title>Comprehensive Comparative Genomics and Phenotyping of Methylobacterium Species.</title>
        <authorList>
            <person name="Alessa O."/>
            <person name="Ogura Y."/>
            <person name="Fujitani Y."/>
            <person name="Takami H."/>
            <person name="Hayashi T."/>
            <person name="Sahin N."/>
            <person name="Tani A."/>
        </authorList>
    </citation>
    <scope>NUCLEOTIDE SEQUENCE</scope>
    <source>
        <strain evidence="1">DSM 23674</strain>
    </source>
</reference>
<sequence length="77" mass="8563">MSETRQSTPDEFHIYVSHDGAIYYRAADGTYGPDLSEAQAYLTWDEATAALEALIDGRELGRDEPGILINARRWGTS</sequence>
<organism evidence="1 2">
    <name type="scientific">Methylobacterium thuringiense</name>
    <dbReference type="NCBI Taxonomy" id="1003091"/>
    <lineage>
        <taxon>Bacteria</taxon>
        <taxon>Pseudomonadati</taxon>
        <taxon>Pseudomonadota</taxon>
        <taxon>Alphaproteobacteria</taxon>
        <taxon>Hyphomicrobiales</taxon>
        <taxon>Methylobacteriaceae</taxon>
        <taxon>Methylobacterium</taxon>
    </lineage>
</organism>
<evidence type="ECO:0008006" key="3">
    <source>
        <dbReference type="Google" id="ProtNLM"/>
    </source>
</evidence>
<dbReference type="RefSeq" id="WP_238231219.1">
    <property type="nucleotide sequence ID" value="NZ_BPRA01000006.1"/>
</dbReference>
<reference evidence="1" key="2">
    <citation type="submission" date="2021-08" db="EMBL/GenBank/DDBJ databases">
        <authorList>
            <person name="Tani A."/>
            <person name="Ola A."/>
            <person name="Ogura Y."/>
            <person name="Katsura K."/>
            <person name="Hayashi T."/>
        </authorList>
    </citation>
    <scope>NUCLEOTIDE SEQUENCE</scope>
    <source>
        <strain evidence="1">DSM 23674</strain>
    </source>
</reference>
<gene>
    <name evidence="1" type="ORF">EKPJFOCH_1359</name>
</gene>
<accession>A0ABQ4TKT3</accession>
<name>A0ABQ4TKT3_9HYPH</name>
<protein>
    <recommendedName>
        <fullName evidence="3">DUF2188 domain-containing protein</fullName>
    </recommendedName>
</protein>
<dbReference type="Proteomes" id="UP001055101">
    <property type="component" value="Unassembled WGS sequence"/>
</dbReference>
<dbReference type="EMBL" id="BPRA01000006">
    <property type="protein sequence ID" value="GJE54874.1"/>
    <property type="molecule type" value="Genomic_DNA"/>
</dbReference>
<keyword evidence="2" id="KW-1185">Reference proteome</keyword>
<proteinExistence type="predicted"/>